<protein>
    <recommendedName>
        <fullName evidence="3">Plasmid stabilization system protein ParE</fullName>
    </recommendedName>
</protein>
<proteinExistence type="predicted"/>
<dbReference type="AlphaFoldDB" id="A0A1I1PDM1"/>
<dbReference type="RefSeq" id="WP_091492474.1">
    <property type="nucleotide sequence ID" value="NZ_FOMH01000004.1"/>
</dbReference>
<gene>
    <name evidence="1" type="ORF">SAMN05216297_10492</name>
</gene>
<organism evidence="1 2">
    <name type="scientific">Flavobacterium phragmitis</name>
    <dbReference type="NCBI Taxonomy" id="739143"/>
    <lineage>
        <taxon>Bacteria</taxon>
        <taxon>Pseudomonadati</taxon>
        <taxon>Bacteroidota</taxon>
        <taxon>Flavobacteriia</taxon>
        <taxon>Flavobacteriales</taxon>
        <taxon>Flavobacteriaceae</taxon>
        <taxon>Flavobacterium</taxon>
    </lineage>
</organism>
<dbReference type="STRING" id="739143.SAMN05216297_10492"/>
<dbReference type="Proteomes" id="UP000199672">
    <property type="component" value="Unassembled WGS sequence"/>
</dbReference>
<sequence length="105" mass="12547">MEKIIFENTVLEYFDNLVYTLFKEEYFGFSESAQNYIDKIVGFIISSISSFPHKKTPKSLEYLGLNYVFYKSNARTTWYIFFEKKNQNYLITGILNNYNEEAKEL</sequence>
<dbReference type="EMBL" id="FOMH01000004">
    <property type="protein sequence ID" value="SFD07937.1"/>
    <property type="molecule type" value="Genomic_DNA"/>
</dbReference>
<name>A0A1I1PDM1_9FLAO</name>
<evidence type="ECO:0000313" key="1">
    <source>
        <dbReference type="EMBL" id="SFD07937.1"/>
    </source>
</evidence>
<evidence type="ECO:0008006" key="3">
    <source>
        <dbReference type="Google" id="ProtNLM"/>
    </source>
</evidence>
<dbReference type="OrthoDB" id="771059at2"/>
<accession>A0A1I1PDM1</accession>
<reference evidence="2" key="1">
    <citation type="submission" date="2016-10" db="EMBL/GenBank/DDBJ databases">
        <authorList>
            <person name="Varghese N."/>
            <person name="Submissions S."/>
        </authorList>
    </citation>
    <scope>NUCLEOTIDE SEQUENCE [LARGE SCALE GENOMIC DNA]</scope>
    <source>
        <strain evidence="2">CGMCC 1.10370</strain>
    </source>
</reference>
<evidence type="ECO:0000313" key="2">
    <source>
        <dbReference type="Proteomes" id="UP000199672"/>
    </source>
</evidence>
<keyword evidence="2" id="KW-1185">Reference proteome</keyword>